<evidence type="ECO:0000256" key="6">
    <source>
        <dbReference type="ARBA" id="ARBA00022781"/>
    </source>
</evidence>
<evidence type="ECO:0000256" key="1">
    <source>
        <dbReference type="ARBA" id="ARBA00005513"/>
    </source>
</evidence>
<keyword evidence="19" id="KW-1185">Reference proteome</keyword>
<dbReference type="GO" id="GO:0005886">
    <property type="term" value="C:plasma membrane"/>
    <property type="evidence" value="ECO:0007669"/>
    <property type="project" value="UniProtKB-SubCell"/>
</dbReference>
<dbReference type="InterPro" id="IPR050059">
    <property type="entry name" value="ATP_synthase_B_chain"/>
</dbReference>
<evidence type="ECO:0000256" key="15">
    <source>
        <dbReference type="HAMAP-Rule" id="MF_01398"/>
    </source>
</evidence>
<dbReference type="PANTHER" id="PTHR33445">
    <property type="entry name" value="ATP SYNTHASE SUBUNIT B', CHLOROPLASTIC"/>
    <property type="match status" value="1"/>
</dbReference>
<feature type="transmembrane region" description="Helical" evidence="15">
    <location>
        <begin position="33"/>
        <end position="52"/>
    </location>
</feature>
<name>A0A934RDX9_9BACT</name>
<keyword evidence="6 15" id="KW-0375">Hydrogen ion transport</keyword>
<evidence type="ECO:0000256" key="8">
    <source>
        <dbReference type="ARBA" id="ARBA00023065"/>
    </source>
</evidence>
<evidence type="ECO:0000256" key="13">
    <source>
        <dbReference type="ARBA" id="ARBA00026054"/>
    </source>
</evidence>
<evidence type="ECO:0000256" key="14">
    <source>
        <dbReference type="ARBA" id="ARBA00037847"/>
    </source>
</evidence>
<reference evidence="18" key="1">
    <citation type="submission" date="2021-01" db="EMBL/GenBank/DDBJ databases">
        <title>Modified the classification status of verrucomicrobia.</title>
        <authorList>
            <person name="Feng X."/>
        </authorList>
    </citation>
    <scope>NUCLEOTIDE SEQUENCE</scope>
    <source>
        <strain evidence="18">KCTC 22201</strain>
    </source>
</reference>
<dbReference type="GO" id="GO:0012505">
    <property type="term" value="C:endomembrane system"/>
    <property type="evidence" value="ECO:0007669"/>
    <property type="project" value="UniProtKB-SubCell"/>
</dbReference>
<dbReference type="Pfam" id="PF00430">
    <property type="entry name" value="ATP-synt_B"/>
    <property type="match status" value="1"/>
</dbReference>
<dbReference type="EMBL" id="JAENII010000009">
    <property type="protein sequence ID" value="MBK1827908.1"/>
    <property type="molecule type" value="Genomic_DNA"/>
</dbReference>
<comment type="similarity">
    <text evidence="1 15 16">Belongs to the ATPase B chain family.</text>
</comment>
<gene>
    <name evidence="15 18" type="primary">atpF</name>
    <name evidence="18" type="ORF">JIN81_12825</name>
</gene>
<keyword evidence="5 15" id="KW-0812">Transmembrane</keyword>
<evidence type="ECO:0000256" key="16">
    <source>
        <dbReference type="RuleBase" id="RU003848"/>
    </source>
</evidence>
<dbReference type="CDD" id="cd06503">
    <property type="entry name" value="ATP-synt_Fo_b"/>
    <property type="match status" value="1"/>
</dbReference>
<evidence type="ECO:0000256" key="17">
    <source>
        <dbReference type="SAM" id="Coils"/>
    </source>
</evidence>
<evidence type="ECO:0000313" key="19">
    <source>
        <dbReference type="Proteomes" id="UP000658278"/>
    </source>
</evidence>
<keyword evidence="8 15" id="KW-0406">Ion transport</keyword>
<dbReference type="GO" id="GO:0046933">
    <property type="term" value="F:proton-transporting ATP synthase activity, rotational mechanism"/>
    <property type="evidence" value="ECO:0007669"/>
    <property type="project" value="UniProtKB-UniRule"/>
</dbReference>
<evidence type="ECO:0000256" key="7">
    <source>
        <dbReference type="ARBA" id="ARBA00022989"/>
    </source>
</evidence>
<keyword evidence="3 15" id="KW-1003">Cell membrane</keyword>
<proteinExistence type="inferred from homology"/>
<dbReference type="GO" id="GO:0045259">
    <property type="term" value="C:proton-transporting ATP synthase complex"/>
    <property type="evidence" value="ECO:0007669"/>
    <property type="project" value="UniProtKB-KW"/>
</dbReference>
<accession>A0A934RDX9</accession>
<dbReference type="InterPro" id="IPR005864">
    <property type="entry name" value="ATP_synth_F0_bsu_bac"/>
</dbReference>
<keyword evidence="7 15" id="KW-1133">Transmembrane helix</keyword>
<evidence type="ECO:0000256" key="9">
    <source>
        <dbReference type="ARBA" id="ARBA00023136"/>
    </source>
</evidence>
<comment type="function">
    <text evidence="11 15">F(1)F(0) ATP synthase produces ATP from ADP in the presence of a proton or sodium gradient. F-type ATPases consist of two structural domains, F(1) containing the extramembraneous catalytic core and F(0) containing the membrane proton channel, linked together by a central stalk and a peripheral stalk. During catalysis, ATP synthesis in the catalytic domain of F(1) is coupled via a rotary mechanism of the central stalk subunits to proton translocation.</text>
</comment>
<keyword evidence="2 15" id="KW-0813">Transport</keyword>
<protein>
    <recommendedName>
        <fullName evidence="15">ATP synthase subunit b</fullName>
    </recommendedName>
    <alternativeName>
        <fullName evidence="15">ATP synthase F(0) sector subunit b</fullName>
    </alternativeName>
    <alternativeName>
        <fullName evidence="15">ATPase subunit I</fullName>
    </alternativeName>
    <alternativeName>
        <fullName evidence="15">F-type ATPase subunit b</fullName>
        <shortName evidence="15">F-ATPase subunit b</shortName>
    </alternativeName>
</protein>
<dbReference type="AlphaFoldDB" id="A0A934RDX9"/>
<comment type="caution">
    <text evidence="18">The sequence shown here is derived from an EMBL/GenBank/DDBJ whole genome shotgun (WGS) entry which is preliminary data.</text>
</comment>
<evidence type="ECO:0000256" key="5">
    <source>
        <dbReference type="ARBA" id="ARBA00022692"/>
    </source>
</evidence>
<comment type="subcellular location">
    <subcellularLocation>
        <location evidence="15">Cell membrane</location>
        <topology evidence="15">Single-pass membrane protein</topology>
    </subcellularLocation>
    <subcellularLocation>
        <location evidence="14">Endomembrane system</location>
        <topology evidence="14">Single-pass membrane protein</topology>
    </subcellularLocation>
</comment>
<evidence type="ECO:0000256" key="3">
    <source>
        <dbReference type="ARBA" id="ARBA00022475"/>
    </source>
</evidence>
<comment type="function">
    <text evidence="12">Component of the F(0) channel, it forms part of the peripheral stalk, linking F(1) to F(0). The b'-subunit is a diverged and duplicated form of b found in plants and photosynthetic bacteria.</text>
</comment>
<dbReference type="PANTHER" id="PTHR33445:SF1">
    <property type="entry name" value="ATP SYNTHASE SUBUNIT B"/>
    <property type="match status" value="1"/>
</dbReference>
<keyword evidence="10 15" id="KW-0066">ATP synthesis</keyword>
<sequence>MISLIADSATQIIAASDAGAATSEGGPLAPFGWHPWYFLAQLINFFLVIFVLKKFAFGPIQEILEQRRNRIAEGEEKLKRIERQLAESEETTAAAIAKANEDAQRLITEAKESAAALSESKAQEAVAQAQLILSKAEAAAKAERAQIASELKKEFGRLVTSTTAQVTGKVLTDDDQSRINQEALAKVES</sequence>
<keyword evidence="17" id="KW-0175">Coiled coil</keyword>
<comment type="subunit">
    <text evidence="15">F-type ATPases have 2 components, F(1) - the catalytic core - and F(0) - the membrane proton channel. F(1) has five subunits: alpha(3), beta(3), gamma(1), delta(1), epsilon(1). F(0) has three main subunits: a(1), b(2) and c(10-14). The alpha and beta chains form an alternating ring which encloses part of the gamma chain. F(1) is attached to F(0) by a central stalk formed by the gamma and epsilon chains, while a peripheral stalk is formed by the delta and b chains.</text>
</comment>
<evidence type="ECO:0000256" key="2">
    <source>
        <dbReference type="ARBA" id="ARBA00022448"/>
    </source>
</evidence>
<dbReference type="RefSeq" id="WP_200280219.1">
    <property type="nucleotide sequence ID" value="NZ_JAENII010000009.1"/>
</dbReference>
<evidence type="ECO:0000256" key="4">
    <source>
        <dbReference type="ARBA" id="ARBA00022547"/>
    </source>
</evidence>
<evidence type="ECO:0000256" key="11">
    <source>
        <dbReference type="ARBA" id="ARBA00025198"/>
    </source>
</evidence>
<dbReference type="Proteomes" id="UP000658278">
    <property type="component" value="Unassembled WGS sequence"/>
</dbReference>
<feature type="coiled-coil region" evidence="17">
    <location>
        <begin position="64"/>
        <end position="153"/>
    </location>
</feature>
<keyword evidence="4 15" id="KW-0138">CF(0)</keyword>
<comment type="subunit">
    <text evidence="13">F-type ATPases have 2 components, F(1) - the catalytic core - and F(0) - the membrane proton channel. F(1) has five subunits: alpha(3), beta(3), gamma(1), delta(1), epsilon(1). F(0) has four main subunits: a(1), b(2) and c(10-14). The alpha and beta chains form an alternating ring which encloses part of the gamma chain. F(1) is attached to F(0) by a central stalk formed by the gamma and epsilon chains, while a peripheral stalk is formed by the delta and b chains.</text>
</comment>
<evidence type="ECO:0000256" key="12">
    <source>
        <dbReference type="ARBA" id="ARBA00025614"/>
    </source>
</evidence>
<dbReference type="InterPro" id="IPR002146">
    <property type="entry name" value="ATP_synth_b/b'su_bac/chlpt"/>
</dbReference>
<dbReference type="GO" id="GO:0046961">
    <property type="term" value="F:proton-transporting ATPase activity, rotational mechanism"/>
    <property type="evidence" value="ECO:0007669"/>
    <property type="project" value="TreeGrafter"/>
</dbReference>
<organism evidence="18 19">
    <name type="scientific">Haloferula rosea</name>
    <dbReference type="NCBI Taxonomy" id="490093"/>
    <lineage>
        <taxon>Bacteria</taxon>
        <taxon>Pseudomonadati</taxon>
        <taxon>Verrucomicrobiota</taxon>
        <taxon>Verrucomicrobiia</taxon>
        <taxon>Verrucomicrobiales</taxon>
        <taxon>Verrucomicrobiaceae</taxon>
        <taxon>Haloferula</taxon>
    </lineage>
</organism>
<evidence type="ECO:0000313" key="18">
    <source>
        <dbReference type="EMBL" id="MBK1827908.1"/>
    </source>
</evidence>
<evidence type="ECO:0000256" key="10">
    <source>
        <dbReference type="ARBA" id="ARBA00023310"/>
    </source>
</evidence>
<dbReference type="NCBIfam" id="TIGR01144">
    <property type="entry name" value="ATP_synt_b"/>
    <property type="match status" value="1"/>
</dbReference>
<keyword evidence="9 15" id="KW-0472">Membrane</keyword>
<dbReference type="HAMAP" id="MF_01398">
    <property type="entry name" value="ATP_synth_b_bprime"/>
    <property type="match status" value="1"/>
</dbReference>